<keyword evidence="3" id="KW-0963">Cytoplasm</keyword>
<evidence type="ECO:0000313" key="5">
    <source>
        <dbReference type="EMBL" id="EPY33790.1"/>
    </source>
</evidence>
<dbReference type="Pfam" id="PF02580">
    <property type="entry name" value="Tyr_Deacylase"/>
    <property type="match status" value="1"/>
</dbReference>
<dbReference type="PANTHER" id="PTHR10472:SF1">
    <property type="entry name" value="D-AMINOACYL-TRNA DEACYLASE 2"/>
    <property type="match status" value="1"/>
</dbReference>
<dbReference type="EMBL" id="ATMH01000842">
    <property type="protein sequence ID" value="EPY35926.1"/>
    <property type="molecule type" value="Genomic_DNA"/>
</dbReference>
<dbReference type="AlphaFoldDB" id="S9WCQ4"/>
<comment type="caution">
    <text evidence="6">The sequence shown here is derived from an EMBL/GenBank/DDBJ whole genome shotgun (WGS) entry which is preliminary data.</text>
</comment>
<evidence type="ECO:0000313" key="8">
    <source>
        <dbReference type="Proteomes" id="UP000015354"/>
    </source>
</evidence>
<organism evidence="6 8">
    <name type="scientific">Strigomonas culicis</name>
    <dbReference type="NCBI Taxonomy" id="28005"/>
    <lineage>
        <taxon>Eukaryota</taxon>
        <taxon>Discoba</taxon>
        <taxon>Euglenozoa</taxon>
        <taxon>Kinetoplastea</taxon>
        <taxon>Metakinetoplastina</taxon>
        <taxon>Trypanosomatida</taxon>
        <taxon>Trypanosomatidae</taxon>
        <taxon>Strigomonadinae</taxon>
        <taxon>Strigomonas</taxon>
    </lineage>
</organism>
<sequence>MIRVVLQSMDQGSLLIDNESKYVRCGRGVLMYVAFLDASHAKTNDATTEHGDHASILDDERLQKAVNTLLRTKIFTHFSPEQMSNQAQSLEEVPRMDLLVVPQASLAGKINKKGNTVQFHSLIKNKETCESLYYRFVHLLRVARNVNEEEIDINGLPLHESHFVEMDDDGNINPNRNHHRDWLKYNGRVVCGTFGNRQGLRFASEGPFTHSFDL</sequence>
<dbReference type="SUPFAM" id="SSF69500">
    <property type="entry name" value="DTD-like"/>
    <property type="match status" value="1"/>
</dbReference>
<dbReference type="InterPro" id="IPR023509">
    <property type="entry name" value="DTD-like_sf"/>
</dbReference>
<dbReference type="GO" id="GO:0051500">
    <property type="term" value="F:D-tyrosyl-tRNA(Tyr) deacylase activity"/>
    <property type="evidence" value="ECO:0007669"/>
    <property type="project" value="TreeGrafter"/>
</dbReference>
<protein>
    <submittedName>
        <fullName evidence="6">Ubiquitin-like protein 5</fullName>
    </submittedName>
</protein>
<keyword evidence="4" id="KW-0378">Hydrolase</keyword>
<dbReference type="Gene3D" id="3.50.80.10">
    <property type="entry name" value="D-tyrosyl-tRNA(Tyr) deacylase"/>
    <property type="match status" value="1"/>
</dbReference>
<dbReference type="Proteomes" id="UP000015354">
    <property type="component" value="Unassembled WGS sequence"/>
</dbReference>
<evidence type="ECO:0000256" key="2">
    <source>
        <dbReference type="ARBA" id="ARBA00011738"/>
    </source>
</evidence>
<gene>
    <name evidence="7" type="ORF">STCU_00842</name>
    <name evidence="6" type="ORF">STCU_01911</name>
    <name evidence="5" type="ORF">STCU_01976</name>
</gene>
<evidence type="ECO:0000256" key="1">
    <source>
        <dbReference type="ARBA" id="ARBA00004496"/>
    </source>
</evidence>
<comment type="subcellular location">
    <subcellularLocation>
        <location evidence="1">Cytoplasm</location>
    </subcellularLocation>
</comment>
<accession>S9WCQ4</accession>
<dbReference type="FunFam" id="3.50.80.10:FF:000008">
    <property type="entry name" value="Putative D-tyrosyl-tRNA(Tyr) deacylase 2"/>
    <property type="match status" value="1"/>
</dbReference>
<dbReference type="PANTHER" id="PTHR10472">
    <property type="entry name" value="D-TYROSYL-TRNA TYR DEACYLASE"/>
    <property type="match status" value="1"/>
</dbReference>
<dbReference type="OrthoDB" id="275783at2759"/>
<proteinExistence type="predicted"/>
<dbReference type="EMBL" id="ATMH01001976">
    <property type="protein sequence ID" value="EPY33790.1"/>
    <property type="molecule type" value="Genomic_DNA"/>
</dbReference>
<name>S9WCQ4_9TRYP</name>
<dbReference type="InterPro" id="IPR003732">
    <property type="entry name" value="Daa-tRNA_deacyls_DTD"/>
</dbReference>
<evidence type="ECO:0000313" key="7">
    <source>
        <dbReference type="EMBL" id="EPY35926.1"/>
    </source>
</evidence>
<evidence type="ECO:0000256" key="3">
    <source>
        <dbReference type="ARBA" id="ARBA00022490"/>
    </source>
</evidence>
<reference evidence="6 8" key="1">
    <citation type="journal article" date="2013" name="PLoS ONE">
        <title>Predicting the Proteins of Angomonas deanei, Strigomonas culicis and Their Respective Endosymbionts Reveals New Aspects of the Trypanosomatidae Family.</title>
        <authorList>
            <person name="Motta M.C."/>
            <person name="Martins A.C."/>
            <person name="de Souza S.S."/>
            <person name="Catta-Preta C.M."/>
            <person name="Silva R."/>
            <person name="Klein C.C."/>
            <person name="de Almeida L.G."/>
            <person name="de Lima Cunha O."/>
            <person name="Ciapina L.P."/>
            <person name="Brocchi M."/>
            <person name="Colabardini A.C."/>
            <person name="de Araujo Lima B."/>
            <person name="Machado C.R."/>
            <person name="de Almeida Soares C.M."/>
            <person name="Probst C.M."/>
            <person name="de Menezes C.B."/>
            <person name="Thompson C.E."/>
            <person name="Bartholomeu D.C."/>
            <person name="Gradia D.F."/>
            <person name="Pavoni D.P."/>
            <person name="Grisard E.C."/>
            <person name="Fantinatti-Garboggini F."/>
            <person name="Marchini F.K."/>
            <person name="Rodrigues-Luiz G.F."/>
            <person name="Wagner G."/>
            <person name="Goldman G.H."/>
            <person name="Fietto J.L."/>
            <person name="Elias M.C."/>
            <person name="Goldman M.H."/>
            <person name="Sagot M.F."/>
            <person name="Pereira M."/>
            <person name="Stoco P.H."/>
            <person name="de Mendonca-Neto R.P."/>
            <person name="Teixeira S.M."/>
            <person name="Maciel T.E."/>
            <person name="de Oliveira Mendes T.A."/>
            <person name="Urmenyi T.P."/>
            <person name="de Souza W."/>
            <person name="Schenkman S."/>
            <person name="de Vasconcelos A.T."/>
        </authorList>
    </citation>
    <scope>NUCLEOTIDE SEQUENCE [LARGE SCALE GENOMIC DNA]</scope>
</reference>
<dbReference type="EMBL" id="ATMH01001911">
    <property type="protein sequence ID" value="EPY33855.1"/>
    <property type="molecule type" value="Genomic_DNA"/>
</dbReference>
<evidence type="ECO:0000256" key="4">
    <source>
        <dbReference type="ARBA" id="ARBA00022801"/>
    </source>
</evidence>
<evidence type="ECO:0000313" key="6">
    <source>
        <dbReference type="EMBL" id="EPY33855.1"/>
    </source>
</evidence>
<dbReference type="GO" id="GO:0005737">
    <property type="term" value="C:cytoplasm"/>
    <property type="evidence" value="ECO:0007669"/>
    <property type="project" value="UniProtKB-SubCell"/>
</dbReference>
<reference evidence="6" key="2">
    <citation type="submission" date="2013-03" db="EMBL/GenBank/DDBJ databases">
        <authorList>
            <person name="Motta M.C.M."/>
            <person name="Martins A.C.A."/>
            <person name="Preta C.M.C.C."/>
            <person name="Silva R."/>
            <person name="de Souza S.S."/>
            <person name="Klein C.C."/>
            <person name="de Almeida L.G.P."/>
            <person name="Cunha O.L."/>
            <person name="Colabardini A.C."/>
            <person name="Lima B.A."/>
            <person name="Machado C.R."/>
            <person name="Soares C.M.A."/>
            <person name="de Menezes C.B.A."/>
            <person name="Bartolomeu D.C."/>
            <person name="Grisard E.C."/>
            <person name="Fantinatti-Garboggini F."/>
            <person name="Rodrigues-Luiz G.F."/>
            <person name="Wagner G."/>
            <person name="Goldman G.H."/>
            <person name="Fietto J.L.R."/>
            <person name="Ciapina L.P."/>
            <person name="Brocchi M."/>
            <person name="Elias M.C."/>
            <person name="Goldman M.H.S."/>
            <person name="Sagot M.-F."/>
            <person name="Pereira M."/>
            <person name="Stoco P.H."/>
            <person name="Teixeira S.M.R."/>
            <person name="de Mendonca-Neto R.P."/>
            <person name="Maciel T.E.F."/>
            <person name="Mendes T.A.O."/>
            <person name="Urmenyi T.P."/>
            <person name="Teixeira M.M.G."/>
            <person name="de Camargo E.F.P."/>
            <person name="de Sousa W."/>
            <person name="Schenkman S."/>
            <person name="de Vasconcelos A.T.R."/>
        </authorList>
    </citation>
    <scope>NUCLEOTIDE SEQUENCE</scope>
</reference>
<keyword evidence="8" id="KW-1185">Reference proteome</keyword>
<comment type="subunit">
    <text evidence="2">Homodimer.</text>
</comment>